<dbReference type="PANTHER" id="PTHR43280">
    <property type="entry name" value="ARAC-FAMILY TRANSCRIPTIONAL REGULATOR"/>
    <property type="match status" value="1"/>
</dbReference>
<dbReference type="RefSeq" id="WP_191145797.1">
    <property type="nucleotide sequence ID" value="NZ_JACXAF010000022.1"/>
</dbReference>
<dbReference type="Pfam" id="PF12833">
    <property type="entry name" value="HTH_18"/>
    <property type="match status" value="1"/>
</dbReference>
<dbReference type="Gene3D" id="1.10.10.60">
    <property type="entry name" value="Homeodomain-like"/>
    <property type="match status" value="1"/>
</dbReference>
<dbReference type="InterPro" id="IPR018060">
    <property type="entry name" value="HTH_AraC"/>
</dbReference>
<dbReference type="GO" id="GO:0003700">
    <property type="term" value="F:DNA-binding transcription factor activity"/>
    <property type="evidence" value="ECO:0007669"/>
    <property type="project" value="InterPro"/>
</dbReference>
<keyword evidence="2" id="KW-0238">DNA-binding</keyword>
<evidence type="ECO:0000313" key="5">
    <source>
        <dbReference type="EMBL" id="MBD1390732.1"/>
    </source>
</evidence>
<dbReference type="GO" id="GO:0043565">
    <property type="term" value="F:sequence-specific DNA binding"/>
    <property type="evidence" value="ECO:0007669"/>
    <property type="project" value="InterPro"/>
</dbReference>
<protein>
    <submittedName>
        <fullName evidence="5">Helix-turn-helix transcriptional regulator</fullName>
    </submittedName>
</protein>
<dbReference type="PROSITE" id="PS01124">
    <property type="entry name" value="HTH_ARAC_FAMILY_2"/>
    <property type="match status" value="1"/>
</dbReference>
<evidence type="ECO:0000259" key="4">
    <source>
        <dbReference type="PROSITE" id="PS01124"/>
    </source>
</evidence>
<keyword evidence="1" id="KW-0805">Transcription regulation</keyword>
<dbReference type="PROSITE" id="PS00041">
    <property type="entry name" value="HTH_ARAC_FAMILY_1"/>
    <property type="match status" value="1"/>
</dbReference>
<evidence type="ECO:0000313" key="6">
    <source>
        <dbReference type="Proteomes" id="UP000638014"/>
    </source>
</evidence>
<gene>
    <name evidence="5" type="ORF">IC617_14975</name>
</gene>
<feature type="domain" description="HTH araC/xylS-type" evidence="4">
    <location>
        <begin position="228"/>
        <end position="326"/>
    </location>
</feature>
<evidence type="ECO:0000256" key="3">
    <source>
        <dbReference type="ARBA" id="ARBA00023163"/>
    </source>
</evidence>
<dbReference type="SMART" id="SM00342">
    <property type="entry name" value="HTH_ARAC"/>
    <property type="match status" value="1"/>
</dbReference>
<organism evidence="5 6">
    <name type="scientific">Neiella litorisoli</name>
    <dbReference type="NCBI Taxonomy" id="2771431"/>
    <lineage>
        <taxon>Bacteria</taxon>
        <taxon>Pseudomonadati</taxon>
        <taxon>Pseudomonadota</taxon>
        <taxon>Gammaproteobacteria</taxon>
        <taxon>Alteromonadales</taxon>
        <taxon>Echinimonadaceae</taxon>
        <taxon>Neiella</taxon>
    </lineage>
</organism>
<name>A0A8J6QLW6_9GAMM</name>
<dbReference type="EMBL" id="JACXAF010000022">
    <property type="protein sequence ID" value="MBD1390732.1"/>
    <property type="molecule type" value="Genomic_DNA"/>
</dbReference>
<evidence type="ECO:0000256" key="1">
    <source>
        <dbReference type="ARBA" id="ARBA00023015"/>
    </source>
</evidence>
<dbReference type="InterPro" id="IPR018062">
    <property type="entry name" value="HTH_AraC-typ_CS"/>
</dbReference>
<reference evidence="5" key="1">
    <citation type="submission" date="2020-09" db="EMBL/GenBank/DDBJ databases">
        <title>A novel bacterium of genus Neiella, isolated from South China Sea.</title>
        <authorList>
            <person name="Huang H."/>
            <person name="Mo K."/>
            <person name="Hu Y."/>
        </authorList>
    </citation>
    <scope>NUCLEOTIDE SEQUENCE</scope>
    <source>
        <strain evidence="5">HB171785</strain>
    </source>
</reference>
<proteinExistence type="predicted"/>
<keyword evidence="3" id="KW-0804">Transcription</keyword>
<dbReference type="Proteomes" id="UP000638014">
    <property type="component" value="Unassembled WGS sequence"/>
</dbReference>
<dbReference type="PANTHER" id="PTHR43280:SF27">
    <property type="entry name" value="TRANSCRIPTIONAL REGULATOR MTLR"/>
    <property type="match status" value="1"/>
</dbReference>
<dbReference type="SUPFAM" id="SSF46689">
    <property type="entry name" value="Homeodomain-like"/>
    <property type="match status" value="2"/>
</dbReference>
<sequence>MDNQSVELTKPQLARKLHDAGYRNAQLYAKAEVEQAVLSGEICFDYLASGVMLHCTDANESVDGVSRAEVDSHISFNFLLEGRVDYGLGERRYTFSAEQHPILFVNVVSGPQLFTRYLKSGQRVKKLNITIDKQWLLNRCSAEQDRLQGNQLFSNQPSVYQWQLTEQTLDVVNRLFISHHADDLAHKLDSEHLVYQLLSTHCSQLINLASAQVTAIAPSPARSAQQSRHYESEIESLLDERLSLQQIAKQLGTSVSTLQRYFKSHHQLTVIEYIRNQRLEKARRALLFEHSSIGEAAYLAGYNHVGNFVTAFRKYFNMTPAQLTKRYSEPK</sequence>
<keyword evidence="6" id="KW-1185">Reference proteome</keyword>
<dbReference type="AlphaFoldDB" id="A0A8J6QLW6"/>
<comment type="caution">
    <text evidence="5">The sequence shown here is derived from an EMBL/GenBank/DDBJ whole genome shotgun (WGS) entry which is preliminary data.</text>
</comment>
<evidence type="ECO:0000256" key="2">
    <source>
        <dbReference type="ARBA" id="ARBA00023125"/>
    </source>
</evidence>
<accession>A0A8J6QLW6</accession>
<dbReference type="InterPro" id="IPR009057">
    <property type="entry name" value="Homeodomain-like_sf"/>
</dbReference>